<evidence type="ECO:0000256" key="3">
    <source>
        <dbReference type="PROSITE-ProRule" id="PRU00023"/>
    </source>
</evidence>
<feature type="repeat" description="ANK" evidence="3">
    <location>
        <begin position="276"/>
        <end position="311"/>
    </location>
</feature>
<dbReference type="Proteomes" id="UP001627154">
    <property type="component" value="Unassembled WGS sequence"/>
</dbReference>
<protein>
    <submittedName>
        <fullName evidence="4">Uncharacterized protein</fullName>
    </submittedName>
</protein>
<evidence type="ECO:0000313" key="4">
    <source>
        <dbReference type="EMBL" id="KAL3391949.1"/>
    </source>
</evidence>
<sequence length="575" mass="66398">MSDDGSAEMFDRIRDAAGDKGIEAMFQHMMDLMSKVNLGKLESIRQEVNWEIEEERVKFIHDLYELTGDWMGKMTDLRAAKNVFKKEEMEWLLTETAIGRYGDVLQRHQFLNFVIATGYKDEPKFDADGKPLVRRTTPIHHAARQDDIYAMVSDLFQIFDKFDVNYVDEDGFTHYHAACQSGLKDIVKKFLEHRQCPNYLVPKTGDSPLHLALLGGHKKTAELLLRNGADPNSANKEGMTPLHVISQSEQEDSAEMFFKITDLKRKTVEVNARDRYGRAPLHYALRADSADTGKIVQLLLSRGANPNLADEEGSTPLHVICQRDDDGYLCAKTFFKLNDEKYRPVKVDAEDKLGRTPLQLAVTNLQPILVDTFLRRWANLTRVVFPAEIKFPDGFEPRYKENWLNVRFRLVSGALAVVDCLEKRGYEFDRGVAANVMRSFAEHDLFETPARLEERWYDDDRFARWAKNLSLSEDNENLSLHDLMRSRPQEATNTFTYMLYFKLACFDDYRLLPEPIRELSAKRLSEMMARGFFRRWGLESLMELTRCRLTIDCCEIIVDELVNKDLHSICLAVLS</sequence>
<accession>A0ABD2WGH5</accession>
<dbReference type="PROSITE" id="PS50088">
    <property type="entry name" value="ANK_REPEAT"/>
    <property type="match status" value="2"/>
</dbReference>
<dbReference type="SUPFAM" id="SSF48403">
    <property type="entry name" value="Ankyrin repeat"/>
    <property type="match status" value="1"/>
</dbReference>
<dbReference type="InterPro" id="IPR002110">
    <property type="entry name" value="Ankyrin_rpt"/>
</dbReference>
<evidence type="ECO:0000313" key="5">
    <source>
        <dbReference type="Proteomes" id="UP001627154"/>
    </source>
</evidence>
<organism evidence="4 5">
    <name type="scientific">Trichogramma kaykai</name>
    <dbReference type="NCBI Taxonomy" id="54128"/>
    <lineage>
        <taxon>Eukaryota</taxon>
        <taxon>Metazoa</taxon>
        <taxon>Ecdysozoa</taxon>
        <taxon>Arthropoda</taxon>
        <taxon>Hexapoda</taxon>
        <taxon>Insecta</taxon>
        <taxon>Pterygota</taxon>
        <taxon>Neoptera</taxon>
        <taxon>Endopterygota</taxon>
        <taxon>Hymenoptera</taxon>
        <taxon>Apocrita</taxon>
        <taxon>Proctotrupomorpha</taxon>
        <taxon>Chalcidoidea</taxon>
        <taxon>Trichogrammatidae</taxon>
        <taxon>Trichogramma</taxon>
    </lineage>
</organism>
<comment type="caution">
    <text evidence="4">The sequence shown here is derived from an EMBL/GenBank/DDBJ whole genome shotgun (WGS) entry which is preliminary data.</text>
</comment>
<dbReference type="PROSITE" id="PS50297">
    <property type="entry name" value="ANK_REP_REGION"/>
    <property type="match status" value="2"/>
</dbReference>
<dbReference type="InterPro" id="IPR036770">
    <property type="entry name" value="Ankyrin_rpt-contain_sf"/>
</dbReference>
<dbReference type="Pfam" id="PF12796">
    <property type="entry name" value="Ank_2"/>
    <property type="match status" value="1"/>
</dbReference>
<dbReference type="Gene3D" id="1.25.40.20">
    <property type="entry name" value="Ankyrin repeat-containing domain"/>
    <property type="match status" value="2"/>
</dbReference>
<gene>
    <name evidence="4" type="ORF">TKK_013284</name>
</gene>
<evidence type="ECO:0000256" key="2">
    <source>
        <dbReference type="ARBA" id="ARBA00023043"/>
    </source>
</evidence>
<dbReference type="PANTHER" id="PTHR24124">
    <property type="entry name" value="ANKYRIN REPEAT FAMILY A"/>
    <property type="match status" value="1"/>
</dbReference>
<dbReference type="PANTHER" id="PTHR24124:SF14">
    <property type="entry name" value="CHROMOSOME UNDETERMINED SCAFFOLD_25, WHOLE GENOME SHOTGUN SEQUENCE"/>
    <property type="match status" value="1"/>
</dbReference>
<name>A0ABD2WGH5_9HYME</name>
<keyword evidence="5" id="KW-1185">Reference proteome</keyword>
<dbReference type="SMART" id="SM00248">
    <property type="entry name" value="ANK"/>
    <property type="match status" value="6"/>
</dbReference>
<dbReference type="PRINTS" id="PR01415">
    <property type="entry name" value="ANKYRIN"/>
</dbReference>
<dbReference type="AlphaFoldDB" id="A0ABD2WGH5"/>
<feature type="repeat" description="ANK" evidence="3">
    <location>
        <begin position="204"/>
        <end position="236"/>
    </location>
</feature>
<keyword evidence="2 3" id="KW-0040">ANK repeat</keyword>
<reference evidence="4 5" key="1">
    <citation type="journal article" date="2024" name="bioRxiv">
        <title>A reference genome for Trichogramma kaykai: A tiny desert-dwelling parasitoid wasp with competing sex-ratio distorters.</title>
        <authorList>
            <person name="Culotta J."/>
            <person name="Lindsey A.R."/>
        </authorList>
    </citation>
    <scope>NUCLEOTIDE SEQUENCE [LARGE SCALE GENOMIC DNA]</scope>
    <source>
        <strain evidence="4 5">KSX58</strain>
    </source>
</reference>
<proteinExistence type="predicted"/>
<evidence type="ECO:0000256" key="1">
    <source>
        <dbReference type="ARBA" id="ARBA00022737"/>
    </source>
</evidence>
<keyword evidence="1" id="KW-0677">Repeat</keyword>
<dbReference type="EMBL" id="JBJJXI010000107">
    <property type="protein sequence ID" value="KAL3391949.1"/>
    <property type="molecule type" value="Genomic_DNA"/>
</dbReference>